<feature type="non-terminal residue" evidence="1">
    <location>
        <position position="1"/>
    </location>
</feature>
<evidence type="ECO:0000313" key="1">
    <source>
        <dbReference type="EMBL" id="VEL24648.1"/>
    </source>
</evidence>
<accession>A0A3S5CP09</accession>
<organism evidence="1 2">
    <name type="scientific">Protopolystoma xenopodis</name>
    <dbReference type="NCBI Taxonomy" id="117903"/>
    <lineage>
        <taxon>Eukaryota</taxon>
        <taxon>Metazoa</taxon>
        <taxon>Spiralia</taxon>
        <taxon>Lophotrochozoa</taxon>
        <taxon>Platyhelminthes</taxon>
        <taxon>Monogenea</taxon>
        <taxon>Polyopisthocotylea</taxon>
        <taxon>Polystomatidea</taxon>
        <taxon>Polystomatidae</taxon>
        <taxon>Protopolystoma</taxon>
    </lineage>
</organism>
<dbReference type="AlphaFoldDB" id="A0A3S5CP09"/>
<reference evidence="1" key="1">
    <citation type="submission" date="2018-11" db="EMBL/GenBank/DDBJ databases">
        <authorList>
            <consortium name="Pathogen Informatics"/>
        </authorList>
    </citation>
    <scope>NUCLEOTIDE SEQUENCE</scope>
</reference>
<protein>
    <submittedName>
        <fullName evidence="1">Uncharacterized protein</fullName>
    </submittedName>
</protein>
<name>A0A3S5CP09_9PLAT</name>
<proteinExistence type="predicted"/>
<gene>
    <name evidence="1" type="ORF">PXEA_LOCUS18088</name>
</gene>
<dbReference type="Proteomes" id="UP000784294">
    <property type="component" value="Unassembled WGS sequence"/>
</dbReference>
<keyword evidence="2" id="KW-1185">Reference proteome</keyword>
<sequence>MLSPAEGDFDPTGSHIFGRYRSAWVLGLPDEGSVILFFFPLVSVTPSRAICLLHSTSSSLGPPGLGFPDPRTEHVLPHRRLLRRQLVKLNRPVYCTCLSRNLTKLGHLLSSLAATISIVNSTRSSADSGVSDA</sequence>
<evidence type="ECO:0000313" key="2">
    <source>
        <dbReference type="Proteomes" id="UP000784294"/>
    </source>
</evidence>
<comment type="caution">
    <text evidence="1">The sequence shown here is derived from an EMBL/GenBank/DDBJ whole genome shotgun (WGS) entry which is preliminary data.</text>
</comment>
<dbReference type="EMBL" id="CAAALY010068815">
    <property type="protein sequence ID" value="VEL24648.1"/>
    <property type="molecule type" value="Genomic_DNA"/>
</dbReference>